<dbReference type="NCBIfam" id="TIGR00756">
    <property type="entry name" value="PPR"/>
    <property type="match status" value="3"/>
</dbReference>
<evidence type="ECO:0000256" key="2">
    <source>
        <dbReference type="ARBA" id="ARBA00022737"/>
    </source>
</evidence>
<dbReference type="PROSITE" id="PS51375">
    <property type="entry name" value="PPR"/>
    <property type="match status" value="3"/>
</dbReference>
<evidence type="ECO:0008006" key="6">
    <source>
        <dbReference type="Google" id="ProtNLM"/>
    </source>
</evidence>
<dbReference type="EMBL" id="CACVBM020000710">
    <property type="protein sequence ID" value="CAA7022578.1"/>
    <property type="molecule type" value="Genomic_DNA"/>
</dbReference>
<gene>
    <name evidence="4" type="ORF">MERR_LOCUS9813</name>
</gene>
<dbReference type="InterPro" id="IPR051222">
    <property type="entry name" value="PPR/CCM1_RNA-binding"/>
</dbReference>
<evidence type="ECO:0000313" key="4">
    <source>
        <dbReference type="EMBL" id="CAA7022578.1"/>
    </source>
</evidence>
<proteinExistence type="inferred from homology"/>
<dbReference type="OrthoDB" id="42736at2759"/>
<feature type="repeat" description="PPR" evidence="3">
    <location>
        <begin position="153"/>
        <end position="187"/>
    </location>
</feature>
<dbReference type="Pfam" id="PF13041">
    <property type="entry name" value="PPR_2"/>
    <property type="match status" value="2"/>
</dbReference>
<protein>
    <recommendedName>
        <fullName evidence="6">Pentatricopeptide repeat-containing protein</fullName>
    </recommendedName>
</protein>
<dbReference type="PANTHER" id="PTHR47942">
    <property type="entry name" value="TETRATRICOPEPTIDE REPEAT (TPR)-LIKE SUPERFAMILY PROTEIN-RELATED"/>
    <property type="match status" value="1"/>
</dbReference>
<evidence type="ECO:0000256" key="3">
    <source>
        <dbReference type="PROSITE-ProRule" id="PRU00708"/>
    </source>
</evidence>
<dbReference type="Proteomes" id="UP000467841">
    <property type="component" value="Unassembled WGS sequence"/>
</dbReference>
<reference evidence="4" key="1">
    <citation type="submission" date="2020-01" db="EMBL/GenBank/DDBJ databases">
        <authorList>
            <person name="Mishra B."/>
        </authorList>
    </citation>
    <scope>NUCLEOTIDE SEQUENCE [LARGE SCALE GENOMIC DNA]</scope>
</reference>
<dbReference type="PANTHER" id="PTHR47942:SF16">
    <property type="entry name" value="PENTATRICOPEPTIDE REPEAT DOMAIN CONTAINING PROTEIN-RELATED"/>
    <property type="match status" value="1"/>
</dbReference>
<dbReference type="AlphaFoldDB" id="A0A6D2I7A5"/>
<evidence type="ECO:0000313" key="5">
    <source>
        <dbReference type="Proteomes" id="UP000467841"/>
    </source>
</evidence>
<organism evidence="4 5">
    <name type="scientific">Microthlaspi erraticum</name>
    <dbReference type="NCBI Taxonomy" id="1685480"/>
    <lineage>
        <taxon>Eukaryota</taxon>
        <taxon>Viridiplantae</taxon>
        <taxon>Streptophyta</taxon>
        <taxon>Embryophyta</taxon>
        <taxon>Tracheophyta</taxon>
        <taxon>Spermatophyta</taxon>
        <taxon>Magnoliopsida</taxon>
        <taxon>eudicotyledons</taxon>
        <taxon>Gunneridae</taxon>
        <taxon>Pentapetalae</taxon>
        <taxon>rosids</taxon>
        <taxon>malvids</taxon>
        <taxon>Brassicales</taxon>
        <taxon>Brassicaceae</taxon>
        <taxon>Coluteocarpeae</taxon>
        <taxon>Microthlaspi</taxon>
    </lineage>
</organism>
<accession>A0A6D2I7A5</accession>
<dbReference type="InterPro" id="IPR002885">
    <property type="entry name" value="PPR_rpt"/>
</dbReference>
<sequence>MLSRVWESESSSSAAAARLIGTRLVHRRVAQKGSIGYHPDIITYGTIVNGMCKVGDTVSILMLLKTFSGDDFSRCVLDIVTLNILLEGLCNHGKVEKALEMFKVMQKSKMDLNTAVYNIIIMECARIVRWTKHGTYSLVFPSMGDAPKGVVPNTITYNSMVEGLCKQSRLDEAKQMIDSMASEGCSPDVVTFNTLINGYCKAGRVDNSWSFSERCI</sequence>
<comment type="similarity">
    <text evidence="1">Belongs to the PPR family. P subfamily.</text>
</comment>
<dbReference type="Gene3D" id="1.25.40.10">
    <property type="entry name" value="Tetratricopeptide repeat domain"/>
    <property type="match status" value="2"/>
</dbReference>
<name>A0A6D2I7A5_9BRAS</name>
<keyword evidence="5" id="KW-1185">Reference proteome</keyword>
<dbReference type="Pfam" id="PF12854">
    <property type="entry name" value="PPR_1"/>
    <property type="match status" value="1"/>
</dbReference>
<feature type="repeat" description="PPR" evidence="3">
    <location>
        <begin position="78"/>
        <end position="112"/>
    </location>
</feature>
<evidence type="ECO:0000256" key="1">
    <source>
        <dbReference type="ARBA" id="ARBA00007626"/>
    </source>
</evidence>
<comment type="caution">
    <text evidence="4">The sequence shown here is derived from an EMBL/GenBank/DDBJ whole genome shotgun (WGS) entry which is preliminary data.</text>
</comment>
<dbReference type="InterPro" id="IPR011990">
    <property type="entry name" value="TPR-like_helical_dom_sf"/>
</dbReference>
<keyword evidence="2" id="KW-0677">Repeat</keyword>
<feature type="repeat" description="PPR" evidence="3">
    <location>
        <begin position="188"/>
        <end position="216"/>
    </location>
</feature>
<dbReference type="FunFam" id="1.25.40.10:FF:000294">
    <property type="entry name" value="Pentatricopeptide repeat-containing protein At1g09900"/>
    <property type="match status" value="1"/>
</dbReference>